<reference evidence="1 2" key="1">
    <citation type="submission" date="2020-02" db="EMBL/GenBank/DDBJ databases">
        <authorList>
            <person name="Ferguson B K."/>
        </authorList>
    </citation>
    <scope>NUCLEOTIDE SEQUENCE [LARGE SCALE GENOMIC DNA]</scope>
</reference>
<name>A0A6H5H2Y9_9HEMI</name>
<protein>
    <submittedName>
        <fullName evidence="1">Uncharacterized protein</fullName>
    </submittedName>
</protein>
<dbReference type="Proteomes" id="UP000479000">
    <property type="component" value="Unassembled WGS sequence"/>
</dbReference>
<sequence>MYFEHDQRTLMLPLPKSPAVDISFTDVTLKVTTGRFVKGASLGLSQDSNTPERVDSRNICVRLTELILTM</sequence>
<evidence type="ECO:0000313" key="2">
    <source>
        <dbReference type="Proteomes" id="UP000479000"/>
    </source>
</evidence>
<dbReference type="AlphaFoldDB" id="A0A6H5H2Y9"/>
<keyword evidence="2" id="KW-1185">Reference proteome</keyword>
<proteinExistence type="predicted"/>
<evidence type="ECO:0000313" key="1">
    <source>
        <dbReference type="EMBL" id="CAB0009919.1"/>
    </source>
</evidence>
<organism evidence="1 2">
    <name type="scientific">Nesidiocoris tenuis</name>
    <dbReference type="NCBI Taxonomy" id="355587"/>
    <lineage>
        <taxon>Eukaryota</taxon>
        <taxon>Metazoa</taxon>
        <taxon>Ecdysozoa</taxon>
        <taxon>Arthropoda</taxon>
        <taxon>Hexapoda</taxon>
        <taxon>Insecta</taxon>
        <taxon>Pterygota</taxon>
        <taxon>Neoptera</taxon>
        <taxon>Paraneoptera</taxon>
        <taxon>Hemiptera</taxon>
        <taxon>Heteroptera</taxon>
        <taxon>Panheteroptera</taxon>
        <taxon>Cimicomorpha</taxon>
        <taxon>Miridae</taxon>
        <taxon>Dicyphina</taxon>
        <taxon>Nesidiocoris</taxon>
    </lineage>
</organism>
<feature type="non-terminal residue" evidence="1">
    <location>
        <position position="70"/>
    </location>
</feature>
<dbReference type="EMBL" id="CADCXU010022476">
    <property type="protein sequence ID" value="CAB0009919.1"/>
    <property type="molecule type" value="Genomic_DNA"/>
</dbReference>
<gene>
    <name evidence="1" type="ORF">NTEN_LOCUS14992</name>
</gene>
<accession>A0A6H5H2Y9</accession>